<comment type="caution">
    <text evidence="2">The sequence shown here is derived from an EMBL/GenBank/DDBJ whole genome shotgun (WGS) entry which is preliminary data.</text>
</comment>
<reference evidence="2 3" key="1">
    <citation type="journal article" date="2012" name="Eukaryot. Cell">
        <title>Genome sequence of the fungus Glarea lozoyensis: the first genome sequence of a species from the Helotiaceae family.</title>
        <authorList>
            <person name="Youssar L."/>
            <person name="Gruening B.A."/>
            <person name="Erxleben A."/>
            <person name="Guenther S."/>
            <person name="Huettel W."/>
        </authorList>
    </citation>
    <scope>NUCLEOTIDE SEQUENCE [LARGE SCALE GENOMIC DNA]</scope>
    <source>
        <strain evidence="3">ATCC 74030 / MF5533</strain>
    </source>
</reference>
<dbReference type="Proteomes" id="UP000005446">
    <property type="component" value="Unassembled WGS sequence"/>
</dbReference>
<sequence>MSEDSPWAMQIHEHLLSKVSTSKSKTEKLLREDDENEESKDEAERWLSEFDETY</sequence>
<keyword evidence="3" id="KW-1185">Reference proteome</keyword>
<dbReference type="InParanoid" id="H0ESD6"/>
<dbReference type="AlphaFoldDB" id="H0ESD6"/>
<accession>H0ESD6</accession>
<feature type="compositionally biased region" description="Acidic residues" evidence="1">
    <location>
        <begin position="32"/>
        <end position="41"/>
    </location>
</feature>
<feature type="region of interest" description="Disordered" evidence="1">
    <location>
        <begin position="18"/>
        <end position="54"/>
    </location>
</feature>
<dbReference type="HOGENOM" id="CLU_3050487_0_0_1"/>
<gene>
    <name evidence="2" type="ORF">M7I_5615</name>
</gene>
<evidence type="ECO:0000313" key="3">
    <source>
        <dbReference type="Proteomes" id="UP000005446"/>
    </source>
</evidence>
<name>H0ESD6_GLAL7</name>
<evidence type="ECO:0000256" key="1">
    <source>
        <dbReference type="SAM" id="MobiDB-lite"/>
    </source>
</evidence>
<protein>
    <submittedName>
        <fullName evidence="2">Uncharacterized protein</fullName>
    </submittedName>
</protein>
<proteinExistence type="predicted"/>
<dbReference type="EMBL" id="AGUE01000144">
    <property type="protein sequence ID" value="EHK98531.1"/>
    <property type="molecule type" value="Genomic_DNA"/>
</dbReference>
<organism evidence="2 3">
    <name type="scientific">Glarea lozoyensis (strain ATCC 74030 / MF5533)</name>
    <dbReference type="NCBI Taxonomy" id="1104152"/>
    <lineage>
        <taxon>Eukaryota</taxon>
        <taxon>Fungi</taxon>
        <taxon>Dikarya</taxon>
        <taxon>Ascomycota</taxon>
        <taxon>Pezizomycotina</taxon>
        <taxon>Leotiomycetes</taxon>
        <taxon>Helotiales</taxon>
        <taxon>Helotiaceae</taxon>
        <taxon>Glarea</taxon>
    </lineage>
</organism>
<evidence type="ECO:0000313" key="2">
    <source>
        <dbReference type="EMBL" id="EHK98531.1"/>
    </source>
</evidence>